<evidence type="ECO:0000256" key="1">
    <source>
        <dbReference type="SAM" id="Phobius"/>
    </source>
</evidence>
<keyword evidence="1" id="KW-0812">Transmembrane</keyword>
<dbReference type="AlphaFoldDB" id="C4J7P2"/>
<keyword evidence="1" id="KW-0472">Membrane</keyword>
<name>C4J7P2_MAIZE</name>
<feature type="transmembrane region" description="Helical" evidence="1">
    <location>
        <begin position="21"/>
        <end position="43"/>
    </location>
</feature>
<dbReference type="EMBL" id="BT086839">
    <property type="protein sequence ID" value="ACR37192.1"/>
    <property type="molecule type" value="mRNA"/>
</dbReference>
<protein>
    <submittedName>
        <fullName evidence="2">Uncharacterized protein</fullName>
    </submittedName>
</protein>
<sequence>MTTAPTLSRGMRRSSEPCFRNTLPALCWGLMPIPSLVMMALVWGGTLNSSAAYLSTAVKGAASGTLNTLKGSLGSEVRMILKDTFPPAPPPAAAMGVFASDSDRGRGVA</sequence>
<reference evidence="2" key="2">
    <citation type="submission" date="2012-06" db="EMBL/GenBank/DDBJ databases">
        <authorList>
            <person name="Yu Y."/>
            <person name="Currie J."/>
            <person name="Lomeli R."/>
            <person name="Angelova A."/>
            <person name="Collura K."/>
            <person name="Wissotski M."/>
            <person name="Campos D."/>
            <person name="Kudrna D."/>
            <person name="Golser W."/>
            <person name="Ashely E."/>
            <person name="Descour A."/>
            <person name="Fernandes J."/>
            <person name="Soderlund C."/>
            <person name="Walbot V."/>
        </authorList>
    </citation>
    <scope>NUCLEOTIDE SEQUENCE</scope>
    <source>
        <strain evidence="2">B73</strain>
    </source>
</reference>
<accession>C4J7P2</accession>
<reference evidence="2" key="1">
    <citation type="journal article" date="2009" name="PLoS Genet.">
        <title>Sequencing, mapping, and analysis of 27,455 maize full-length cDNAs.</title>
        <authorList>
            <person name="Soderlund C."/>
            <person name="Descour A."/>
            <person name="Kudrna D."/>
            <person name="Bomhoff M."/>
            <person name="Boyd L."/>
            <person name="Currie J."/>
            <person name="Angelova A."/>
            <person name="Collura K."/>
            <person name="Wissotski M."/>
            <person name="Ashley E."/>
            <person name="Morrow D."/>
            <person name="Fernandes J."/>
            <person name="Walbot V."/>
            <person name="Yu Y."/>
        </authorList>
    </citation>
    <scope>NUCLEOTIDE SEQUENCE</scope>
    <source>
        <strain evidence="2">B73</strain>
    </source>
</reference>
<keyword evidence="1" id="KW-1133">Transmembrane helix</keyword>
<organism evidence="2">
    <name type="scientific">Zea mays</name>
    <name type="common">Maize</name>
    <dbReference type="NCBI Taxonomy" id="4577"/>
    <lineage>
        <taxon>Eukaryota</taxon>
        <taxon>Viridiplantae</taxon>
        <taxon>Streptophyta</taxon>
        <taxon>Embryophyta</taxon>
        <taxon>Tracheophyta</taxon>
        <taxon>Spermatophyta</taxon>
        <taxon>Magnoliopsida</taxon>
        <taxon>Liliopsida</taxon>
        <taxon>Poales</taxon>
        <taxon>Poaceae</taxon>
        <taxon>PACMAD clade</taxon>
        <taxon>Panicoideae</taxon>
        <taxon>Andropogonodae</taxon>
        <taxon>Andropogoneae</taxon>
        <taxon>Tripsacinae</taxon>
        <taxon>Zea</taxon>
    </lineage>
</organism>
<evidence type="ECO:0000313" key="2">
    <source>
        <dbReference type="EMBL" id="ACR37192.1"/>
    </source>
</evidence>
<proteinExistence type="evidence at transcript level"/>